<sequence length="1430" mass="149757">MKGFEDLLPSELAGRRGPAPMRPGGSPPRAPAPAAAQAALPPAAAPAVEPVDGVPDATVDAWFALADADGDGRVADSEARDFFLTSGLAPADLSKIWKLVKSPEVIAREGKGLSRHRFAQVLRLIALAQSGSYPFTQENATAALHRHTWTALHGAQLPAPRLAAAGAGEGTAGVPQQQAAAVAAAGGSGGETQQLATPAAAAQQQGAEGPSLAAAAGSVAALFGDGLLASAAAAAPAAADEDDDLFGLRALQQRHDTPPSSSAAGGAAAAADQEGEAAEGPGTGDSLVRRLSRSQCVSHRDSRKGGLVRIAMGELEAPVAFVARLPPLQPKVSAKLTLLAAGNGSLFAGPAVNGGLLQWGRPEGNMRRPLDVEGSGPQGQPGGHRLNRLMSDLMFTYTAEQHVGTEDSDAAPAIEVAATEKGRTTACLLVDEPAQLLWVADKEGWIYAYDIGGEPGLSLRAGHRVYAFQAHRVGHVTAMARTAQGELWTGSSRGYIRVWELGEPALVGEAPAVPRCRELRKGYGERPHNGGVLALACPADGQVVWSASHKGVLLWDAACGAFLGALQRGPTRGGGAGGANSPDLVPASGAADNPALRYKVDPCKGLEVDPLTGYIVARPPSGDWPRVAADQEGWAAQTDNNINELMERVSIGGSKVVQGAGKAVKLLGKLLGGGGGDKGSQDIPSAPSTARSSSYSSITLPAAPSAALPDDDASMSGERERSEGSVGAIVALLAPPDGSVWVAHAGGTVDRYAPAGRRLGTEECGTNITAAACVGCRVWLGFSDGMLSVRGSDGASLKLFQGHSTGILSIVQAGSRTYTLAADGSIKGWSSAVPHDADQDALVAWDEEAVQTFRRESLRVLAVTWNVGESKPEPGSPFFRWVHEAAFPTQLVVVGLQEIEMGSSSVALAAAKDAFSQRMQERGNTNAKFWSAGLLEALGGERHWHQVGLRQLSGMLVMVFARNHLRDEIGEVTTASVACGVLGVGGNKGAVAVEFSVHRRKIAVVCSHFAAHQGAVEARNANYVTICRQLTFISRAWFEEEAPALVPAPRGKLGLPALAAPSDTADAGSDDGDSSSVGAGDLGMPPSPTAPAAEEVMVGEGMRGAQMLVWLGDFNYRIDGAYEAVKERAIRNELGQLLELDQCRREMAAGRVFRGLREGPITFRPTYKFDKASANPFGYDTSEKRRIPAWCDRIFFRGSQPFPTPEPQEGESAAAPVHEEDDVTVAPLEYNCWADVTDSDHKPVYAVLEANLPITDQSKKRAICSRLLKRCAAEALGREVDEEGEVEGEVAPPSVSLQPDHVKLHQEAMPRQMVLLRNDGPQPLLFSVSHDLPAAGLGGELRRRSDDDETAAAAAQQLLEVRPVRGVVPPGQDVQLQVHISGDEWALRGALHNPRLRYRVRLGSELSAGGESNDPCAAELTFSAECLTRL</sequence>
<dbReference type="OrthoDB" id="1925875at2759"/>
<evidence type="ECO:0000256" key="2">
    <source>
        <dbReference type="SAM" id="MobiDB-lite"/>
    </source>
</evidence>
<dbReference type="Gene3D" id="2.130.10.10">
    <property type="entry name" value="YVTN repeat-like/Quinoprotein amine dehydrogenase"/>
    <property type="match status" value="1"/>
</dbReference>
<name>A0A2P6TX15_CHLSO</name>
<dbReference type="SMART" id="SM00128">
    <property type="entry name" value="IPPc"/>
    <property type="match status" value="1"/>
</dbReference>
<dbReference type="InterPro" id="IPR000261">
    <property type="entry name" value="EH_dom"/>
</dbReference>
<dbReference type="InterPro" id="IPR046985">
    <property type="entry name" value="IP5"/>
</dbReference>
<proteinExistence type="inferred from homology"/>
<feature type="compositionally biased region" description="Low complexity" evidence="2">
    <location>
        <begin position="1074"/>
        <end position="1083"/>
    </location>
</feature>
<feature type="region of interest" description="Disordered" evidence="2">
    <location>
        <begin position="1"/>
        <end position="51"/>
    </location>
</feature>
<dbReference type="Pfam" id="PF23754">
    <property type="entry name" value="Beta-prop_IP5PC_F"/>
    <property type="match status" value="2"/>
</dbReference>
<dbReference type="Gene3D" id="1.10.238.10">
    <property type="entry name" value="EF-hand"/>
    <property type="match status" value="1"/>
</dbReference>
<dbReference type="Gene3D" id="3.60.10.10">
    <property type="entry name" value="Endonuclease/exonuclease/phosphatase"/>
    <property type="match status" value="1"/>
</dbReference>
<reference evidence="5 6" key="1">
    <citation type="journal article" date="2018" name="Plant J.">
        <title>Genome sequences of Chlorella sorokiniana UTEX 1602 and Micractinium conductrix SAG 241.80: implications to maltose excretion by a green alga.</title>
        <authorList>
            <person name="Arriola M.B."/>
            <person name="Velmurugan N."/>
            <person name="Zhang Y."/>
            <person name="Plunkett M.H."/>
            <person name="Hondzo H."/>
            <person name="Barney B.M."/>
        </authorList>
    </citation>
    <scope>NUCLEOTIDE SEQUENCE [LARGE SCALE GENOMIC DNA]</scope>
    <source>
        <strain evidence="6">UTEX 1602</strain>
    </source>
</reference>
<comment type="similarity">
    <text evidence="1">Belongs to the inositol polyphosphate 5-phosphatase family.</text>
</comment>
<dbReference type="InterPro" id="IPR011992">
    <property type="entry name" value="EF-hand-dom_pair"/>
</dbReference>
<feature type="compositionally biased region" description="Low complexity" evidence="2">
    <location>
        <begin position="258"/>
        <end position="272"/>
    </location>
</feature>
<dbReference type="SUPFAM" id="SSF56219">
    <property type="entry name" value="DNase I-like"/>
    <property type="match status" value="1"/>
</dbReference>
<dbReference type="GO" id="GO:0046856">
    <property type="term" value="P:phosphatidylinositol dephosphorylation"/>
    <property type="evidence" value="ECO:0007669"/>
    <property type="project" value="InterPro"/>
</dbReference>
<gene>
    <name evidence="5" type="ORF">C2E21_3257</name>
</gene>
<comment type="caution">
    <text evidence="5">The sequence shown here is derived from an EMBL/GenBank/DDBJ whole genome shotgun (WGS) entry which is preliminary data.</text>
</comment>
<feature type="region of interest" description="Disordered" evidence="2">
    <location>
        <begin position="254"/>
        <end position="288"/>
    </location>
</feature>
<protein>
    <submittedName>
        <fullName evidence="5">Type I inositol 1,4,5-trisphosphate 5-phosphatase 12</fullName>
    </submittedName>
</protein>
<dbReference type="PROSITE" id="PS50031">
    <property type="entry name" value="EH"/>
    <property type="match status" value="1"/>
</dbReference>
<feature type="compositionally biased region" description="Low complexity" evidence="2">
    <location>
        <begin position="32"/>
        <end position="47"/>
    </location>
</feature>
<dbReference type="SUPFAM" id="SSF47473">
    <property type="entry name" value="EF-hand"/>
    <property type="match status" value="1"/>
</dbReference>
<feature type="domain" description="EF-hand" evidence="4">
    <location>
        <begin position="54"/>
        <end position="89"/>
    </location>
</feature>
<evidence type="ECO:0000256" key="1">
    <source>
        <dbReference type="ARBA" id="ARBA00010768"/>
    </source>
</evidence>
<dbReference type="EMBL" id="LHPG02000005">
    <property type="protein sequence ID" value="PRW58597.1"/>
    <property type="molecule type" value="Genomic_DNA"/>
</dbReference>
<dbReference type="SMART" id="SM00320">
    <property type="entry name" value="WD40"/>
    <property type="match status" value="3"/>
</dbReference>
<feature type="domain" description="EH" evidence="3">
    <location>
        <begin position="55"/>
        <end position="100"/>
    </location>
</feature>
<dbReference type="InterPro" id="IPR011047">
    <property type="entry name" value="Quinoprotein_ADH-like_sf"/>
</dbReference>
<dbReference type="Pfam" id="PF22669">
    <property type="entry name" value="Exo_endo_phos2"/>
    <property type="match status" value="1"/>
</dbReference>
<accession>A0A2P6TX15</accession>
<evidence type="ECO:0000259" key="4">
    <source>
        <dbReference type="PROSITE" id="PS50222"/>
    </source>
</evidence>
<feature type="region of interest" description="Disordered" evidence="2">
    <location>
        <begin position="1057"/>
        <end position="1091"/>
    </location>
</feature>
<dbReference type="SUPFAM" id="SSF50998">
    <property type="entry name" value="Quinoprotein alcohol dehydrogenase-like"/>
    <property type="match status" value="1"/>
</dbReference>
<feature type="compositionally biased region" description="Low complexity" evidence="2">
    <location>
        <begin position="683"/>
        <end position="708"/>
    </location>
</feature>
<dbReference type="InterPro" id="IPR002048">
    <property type="entry name" value="EF_hand_dom"/>
</dbReference>
<feature type="region of interest" description="Disordered" evidence="2">
    <location>
        <begin position="674"/>
        <end position="721"/>
    </location>
</feature>
<dbReference type="GO" id="GO:0005509">
    <property type="term" value="F:calcium ion binding"/>
    <property type="evidence" value="ECO:0007669"/>
    <property type="project" value="InterPro"/>
</dbReference>
<organism evidence="5 6">
    <name type="scientific">Chlorella sorokiniana</name>
    <name type="common">Freshwater green alga</name>
    <dbReference type="NCBI Taxonomy" id="3076"/>
    <lineage>
        <taxon>Eukaryota</taxon>
        <taxon>Viridiplantae</taxon>
        <taxon>Chlorophyta</taxon>
        <taxon>core chlorophytes</taxon>
        <taxon>Trebouxiophyceae</taxon>
        <taxon>Chlorellales</taxon>
        <taxon>Chlorellaceae</taxon>
        <taxon>Chlorella clade</taxon>
        <taxon>Chlorella</taxon>
    </lineage>
</organism>
<dbReference type="PANTHER" id="PTHR11200:SF300">
    <property type="entry name" value="TYPE II INOSITOL 1,4,5-TRISPHOSPHATE 5-PHOSPHATASE"/>
    <property type="match status" value="1"/>
</dbReference>
<feature type="region of interest" description="Disordered" evidence="2">
    <location>
        <begin position="183"/>
        <end position="203"/>
    </location>
</feature>
<keyword evidence="6" id="KW-1185">Reference proteome</keyword>
<dbReference type="GO" id="GO:0004439">
    <property type="term" value="F:phosphatidylinositol-4,5-bisphosphate 5-phosphatase activity"/>
    <property type="evidence" value="ECO:0007669"/>
    <property type="project" value="TreeGrafter"/>
</dbReference>
<feature type="compositionally biased region" description="Low complexity" evidence="2">
    <location>
        <begin position="15"/>
        <end position="24"/>
    </location>
</feature>
<dbReference type="InterPro" id="IPR001680">
    <property type="entry name" value="WD40_rpt"/>
</dbReference>
<dbReference type="InterPro" id="IPR056454">
    <property type="entry name" value="Beta-prop_IP5PC_F"/>
</dbReference>
<evidence type="ECO:0000313" key="6">
    <source>
        <dbReference type="Proteomes" id="UP000239899"/>
    </source>
</evidence>
<evidence type="ECO:0000259" key="3">
    <source>
        <dbReference type="PROSITE" id="PS50031"/>
    </source>
</evidence>
<dbReference type="Proteomes" id="UP000239899">
    <property type="component" value="Unassembled WGS sequence"/>
</dbReference>
<dbReference type="STRING" id="3076.A0A2P6TX15"/>
<dbReference type="PROSITE" id="PS50222">
    <property type="entry name" value="EF_HAND_2"/>
    <property type="match status" value="1"/>
</dbReference>
<dbReference type="InterPro" id="IPR036691">
    <property type="entry name" value="Endo/exonu/phosph_ase_sf"/>
</dbReference>
<dbReference type="InterPro" id="IPR000300">
    <property type="entry name" value="IPPc"/>
</dbReference>
<dbReference type="InterPro" id="IPR015943">
    <property type="entry name" value="WD40/YVTN_repeat-like_dom_sf"/>
</dbReference>
<dbReference type="PANTHER" id="PTHR11200">
    <property type="entry name" value="INOSITOL 5-PHOSPHATASE"/>
    <property type="match status" value="1"/>
</dbReference>
<evidence type="ECO:0000313" key="5">
    <source>
        <dbReference type="EMBL" id="PRW58597.1"/>
    </source>
</evidence>